<dbReference type="PANTHER" id="PTHR11851:SF134">
    <property type="entry name" value="ZINC-DEPENDENT PROTEASE"/>
    <property type="match status" value="1"/>
</dbReference>
<dbReference type="RefSeq" id="WP_154555835.1">
    <property type="nucleotide sequence ID" value="NZ_JAQXZU010000004.1"/>
</dbReference>
<name>A0A6N7V226_9FIRM</name>
<dbReference type="PANTHER" id="PTHR11851">
    <property type="entry name" value="METALLOPROTEASE"/>
    <property type="match status" value="1"/>
</dbReference>
<evidence type="ECO:0000259" key="1">
    <source>
        <dbReference type="Pfam" id="PF00675"/>
    </source>
</evidence>
<dbReference type="Proteomes" id="UP000434241">
    <property type="component" value="Unassembled WGS sequence"/>
</dbReference>
<evidence type="ECO:0000259" key="2">
    <source>
        <dbReference type="Pfam" id="PF05193"/>
    </source>
</evidence>
<dbReference type="NCBIfam" id="NF047421">
    <property type="entry name" value="YfmH_fam"/>
    <property type="match status" value="1"/>
</dbReference>
<dbReference type="GO" id="GO:0046872">
    <property type="term" value="F:metal ion binding"/>
    <property type="evidence" value="ECO:0007669"/>
    <property type="project" value="InterPro"/>
</dbReference>
<dbReference type="Pfam" id="PF05193">
    <property type="entry name" value="Peptidase_M16_C"/>
    <property type="match status" value="1"/>
</dbReference>
<evidence type="ECO:0000313" key="4">
    <source>
        <dbReference type="Proteomes" id="UP000434241"/>
    </source>
</evidence>
<dbReference type="EMBL" id="VUMR01000016">
    <property type="protein sequence ID" value="MSS56180.1"/>
    <property type="molecule type" value="Genomic_DNA"/>
</dbReference>
<dbReference type="InterPro" id="IPR011249">
    <property type="entry name" value="Metalloenz_LuxS/M16"/>
</dbReference>
<proteinExistence type="predicted"/>
<dbReference type="InterPro" id="IPR007863">
    <property type="entry name" value="Peptidase_M16_C"/>
</dbReference>
<accession>A0A6N7V226</accession>
<feature type="domain" description="Peptidase M16 C-terminal" evidence="2">
    <location>
        <begin position="174"/>
        <end position="333"/>
    </location>
</feature>
<dbReference type="Gene3D" id="3.30.830.10">
    <property type="entry name" value="Metalloenzyme, LuxS/M16 peptidase-like"/>
    <property type="match status" value="2"/>
</dbReference>
<feature type="domain" description="Peptidase M16 N-terminal" evidence="1">
    <location>
        <begin position="54"/>
        <end position="164"/>
    </location>
</feature>
<evidence type="ECO:0000313" key="3">
    <source>
        <dbReference type="EMBL" id="MSS56180.1"/>
    </source>
</evidence>
<keyword evidence="4" id="KW-1185">Reference proteome</keyword>
<dbReference type="Pfam" id="PF00675">
    <property type="entry name" value="Peptidase_M16"/>
    <property type="match status" value="1"/>
</dbReference>
<organism evidence="3 4">
    <name type="scientific">Holdemanella porci</name>
    <dbReference type="NCBI Taxonomy" id="2652276"/>
    <lineage>
        <taxon>Bacteria</taxon>
        <taxon>Bacillati</taxon>
        <taxon>Bacillota</taxon>
        <taxon>Erysipelotrichia</taxon>
        <taxon>Erysipelotrichales</taxon>
        <taxon>Erysipelotrichaceae</taxon>
        <taxon>Holdemanella</taxon>
    </lineage>
</organism>
<protein>
    <submittedName>
        <fullName evidence="3">Insulinase family protein</fullName>
    </submittedName>
</protein>
<dbReference type="InterPro" id="IPR050361">
    <property type="entry name" value="MPP/UQCRC_Complex"/>
</dbReference>
<sequence>MNYNLDIKKETLSNGLQVILVHKPDYQKSLFLLGAKVGGFDIDQRVDGQVIRHKSGIAHYLEHQMFYLDGEDVSDLFANLQCSTNAYTSYTETAFYFSTTADVKKPLKLLLDFVENLDVTNETIEKEKGIILSEYDMYQQSPEQRLFKETLISLFQYHPMKVDVLGSKEDIQDMSMEDLKQFYALNYDPSKLCLVGVTGKDTNEIMDWIKECQKDVLSKLNKKIERVFKEEPKEVNRKEYVDHMDIHQPFVCVGYKMDACKTKAEAFEKDFAVNMWLDSIMGPLNPKFQAWLDQRIFTQFVGAEADFTLDHSYILFYAQTVNPNAFIELVNELVQNTSISDEDYQSLHAQAIANNLRGLDHFDGLANDLLRSHFEEYDYIENLNSIQNMKIEQVHAYIKDLDFSHSCVTKILPNDSI</sequence>
<gene>
    <name evidence="3" type="ORF">FYJ55_04545</name>
</gene>
<comment type="caution">
    <text evidence="3">The sequence shown here is derived from an EMBL/GenBank/DDBJ whole genome shotgun (WGS) entry which is preliminary data.</text>
</comment>
<dbReference type="SUPFAM" id="SSF63411">
    <property type="entry name" value="LuxS/MPP-like metallohydrolase"/>
    <property type="match status" value="2"/>
</dbReference>
<dbReference type="InterPro" id="IPR011765">
    <property type="entry name" value="Pept_M16_N"/>
</dbReference>
<reference evidence="3 4" key="1">
    <citation type="submission" date="2019-08" db="EMBL/GenBank/DDBJ databases">
        <title>In-depth cultivation of the pig gut microbiome towards novel bacterial diversity and tailored functional studies.</title>
        <authorList>
            <person name="Wylensek D."/>
            <person name="Hitch T.C.A."/>
            <person name="Clavel T."/>
        </authorList>
    </citation>
    <scope>NUCLEOTIDE SEQUENCE [LARGE SCALE GENOMIC DNA]</scope>
    <source>
        <strain evidence="3 4">LKV-472-APC-3</strain>
    </source>
</reference>
<dbReference type="AlphaFoldDB" id="A0A6N7V226"/>
<dbReference type="GeneID" id="93158560"/>